<organism evidence="2 3">
    <name type="scientific">Streptomyces ipomoeae 91-03</name>
    <dbReference type="NCBI Taxonomy" id="698759"/>
    <lineage>
        <taxon>Bacteria</taxon>
        <taxon>Bacillati</taxon>
        <taxon>Actinomycetota</taxon>
        <taxon>Actinomycetes</taxon>
        <taxon>Kitasatosporales</taxon>
        <taxon>Streptomycetaceae</taxon>
        <taxon>Streptomyces</taxon>
    </lineage>
</organism>
<reference evidence="2 3" key="1">
    <citation type="submission" date="2012-11" db="EMBL/GenBank/DDBJ databases">
        <authorList>
            <person name="Huguet-Tapia J.C."/>
            <person name="Durkin A.S."/>
            <person name="Pettis G.S."/>
            <person name="Badger J.H."/>
        </authorList>
    </citation>
    <scope>NUCLEOTIDE SEQUENCE [LARGE SCALE GENOMIC DNA]</scope>
    <source>
        <strain evidence="2 3">91-03</strain>
    </source>
</reference>
<sequence length="249" mass="27326">MARTPLDLDDLVEHWTLLKDEQGLVSGKRGATRLGFAVLLKFYTQHGRFPRGRFELPGEAVEFVARQVQVPAAELDAYEWSGRTVEYHRAQIRGHLGFRECSVADADKLTGWLAEHAACKERRPEQVRVELLARCRTESIEPPTPGRCDRIVSAALRVAEETLTARISGRLTVESTERIVALVVGADQEDDAAPGEGEDGPPVLGKIKEAPGNVSLETMLTEIDKLLAVRAVGLPADLFADVAPKVVAW</sequence>
<evidence type="ECO:0000313" key="2">
    <source>
        <dbReference type="EMBL" id="EKX65311.1"/>
    </source>
</evidence>
<comment type="caution">
    <text evidence="2">The sequence shown here is derived from an EMBL/GenBank/DDBJ whole genome shotgun (WGS) entry which is preliminary data.</text>
</comment>
<dbReference type="EMBL" id="AEJC01000297">
    <property type="protein sequence ID" value="EKX65311.1"/>
    <property type="molecule type" value="Genomic_DNA"/>
</dbReference>
<gene>
    <name evidence="2" type="ORF">STRIP9103_04348</name>
</gene>
<dbReference type="RefSeq" id="WP_009315392.1">
    <property type="nucleotide sequence ID" value="NZ_AEJC01000297.1"/>
</dbReference>
<proteinExistence type="predicted"/>
<name>L1KWX5_9ACTN</name>
<keyword evidence="3" id="KW-1185">Reference proteome</keyword>
<evidence type="ECO:0000313" key="3">
    <source>
        <dbReference type="Proteomes" id="UP000010411"/>
    </source>
</evidence>
<evidence type="ECO:0000259" key="1">
    <source>
        <dbReference type="Pfam" id="PF13700"/>
    </source>
</evidence>
<dbReference type="AlphaFoldDB" id="L1KWX5"/>
<protein>
    <recommendedName>
        <fullName evidence="1">DUF4158 domain-containing protein</fullName>
    </recommendedName>
</protein>
<accession>L1KWX5</accession>
<dbReference type="PATRIC" id="fig|698759.3.peg.4055"/>
<dbReference type="InterPro" id="IPR025296">
    <property type="entry name" value="DUF4158"/>
</dbReference>
<dbReference type="Pfam" id="PF13700">
    <property type="entry name" value="DUF4158"/>
    <property type="match status" value="1"/>
</dbReference>
<dbReference type="Proteomes" id="UP000010411">
    <property type="component" value="Unassembled WGS sequence"/>
</dbReference>
<feature type="domain" description="DUF4158" evidence="1">
    <location>
        <begin position="7"/>
        <end position="155"/>
    </location>
</feature>